<dbReference type="SUPFAM" id="SSF89095">
    <property type="entry name" value="GatB/YqeY motif"/>
    <property type="match status" value="1"/>
</dbReference>
<dbReference type="KEGG" id="hoh:Hoch_5724"/>
<dbReference type="EMBL" id="CP001804">
    <property type="protein sequence ID" value="ACY18201.1"/>
    <property type="molecule type" value="Genomic_DNA"/>
</dbReference>
<gene>
    <name evidence="1" type="ordered locus">Hoch_5724</name>
</gene>
<dbReference type="PANTHER" id="PTHR28055:SF1">
    <property type="entry name" value="ALTERED INHERITANCE OF MITOCHONDRIA PROTEIN 41, MITOCHONDRIAL"/>
    <property type="match status" value="1"/>
</dbReference>
<dbReference type="AlphaFoldDB" id="D0LH56"/>
<sequence length="151" mass="16745">MSIAETLRKQLTQSLKARDRRTADTIRMIETKVMERRTSKGFSGEVDDALYLEVIAAYKKTLSKAVEEYEAMGERGAEQAEQLRFEADYCAQFLPQPLSEDEVRAAVRAAIEELGASDPKMSGRVVGHVMKAHKGRAEAGLVKRIAGEELG</sequence>
<dbReference type="InterPro" id="IPR003789">
    <property type="entry name" value="Asn/Gln_tRNA_amidoTrase-B-like"/>
</dbReference>
<dbReference type="HOGENOM" id="CLU_079430_2_1_7"/>
<dbReference type="PANTHER" id="PTHR28055">
    <property type="entry name" value="ALTERED INHERITANCE OF MITOCHONDRIA PROTEIN 41, MITOCHONDRIAL"/>
    <property type="match status" value="1"/>
</dbReference>
<reference evidence="1 2" key="1">
    <citation type="journal article" date="2010" name="Stand. Genomic Sci.">
        <title>Complete genome sequence of Haliangium ochraceum type strain (SMP-2).</title>
        <authorList>
            <consortium name="US DOE Joint Genome Institute (JGI-PGF)"/>
            <person name="Ivanova N."/>
            <person name="Daum C."/>
            <person name="Lang E."/>
            <person name="Abt B."/>
            <person name="Kopitz M."/>
            <person name="Saunders E."/>
            <person name="Lapidus A."/>
            <person name="Lucas S."/>
            <person name="Glavina Del Rio T."/>
            <person name="Nolan M."/>
            <person name="Tice H."/>
            <person name="Copeland A."/>
            <person name="Cheng J.F."/>
            <person name="Chen F."/>
            <person name="Bruce D."/>
            <person name="Goodwin L."/>
            <person name="Pitluck S."/>
            <person name="Mavromatis K."/>
            <person name="Pati A."/>
            <person name="Mikhailova N."/>
            <person name="Chen A."/>
            <person name="Palaniappan K."/>
            <person name="Land M."/>
            <person name="Hauser L."/>
            <person name="Chang Y.J."/>
            <person name="Jeffries C.D."/>
            <person name="Detter J.C."/>
            <person name="Brettin T."/>
            <person name="Rohde M."/>
            <person name="Goker M."/>
            <person name="Bristow J."/>
            <person name="Markowitz V."/>
            <person name="Eisen J.A."/>
            <person name="Hugenholtz P."/>
            <person name="Kyrpides N.C."/>
            <person name="Klenk H.P."/>
        </authorList>
    </citation>
    <scope>NUCLEOTIDE SEQUENCE [LARGE SCALE GENOMIC DNA]</scope>
    <source>
        <strain evidence="2">DSM 14365 / CIP 107738 / JCM 11303 / AJ 13395 / SMP-2</strain>
    </source>
</reference>
<dbReference type="InterPro" id="IPR023168">
    <property type="entry name" value="GatB_Yqey_C_2"/>
</dbReference>
<dbReference type="Gene3D" id="1.10.10.410">
    <property type="match status" value="1"/>
</dbReference>
<dbReference type="Proteomes" id="UP000001880">
    <property type="component" value="Chromosome"/>
</dbReference>
<evidence type="ECO:0008006" key="3">
    <source>
        <dbReference type="Google" id="ProtNLM"/>
    </source>
</evidence>
<dbReference type="InterPro" id="IPR042184">
    <property type="entry name" value="YqeY/Aim41_N"/>
</dbReference>
<dbReference type="InterPro" id="IPR019004">
    <property type="entry name" value="YqeY/Aim41"/>
</dbReference>
<dbReference type="Pfam" id="PF09424">
    <property type="entry name" value="YqeY"/>
    <property type="match status" value="1"/>
</dbReference>
<evidence type="ECO:0000313" key="1">
    <source>
        <dbReference type="EMBL" id="ACY18201.1"/>
    </source>
</evidence>
<keyword evidence="2" id="KW-1185">Reference proteome</keyword>
<protein>
    <recommendedName>
        <fullName evidence="3">GatB/YqeY domain-containing protein</fullName>
    </recommendedName>
</protein>
<dbReference type="GO" id="GO:0016884">
    <property type="term" value="F:carbon-nitrogen ligase activity, with glutamine as amido-N-donor"/>
    <property type="evidence" value="ECO:0007669"/>
    <property type="project" value="InterPro"/>
</dbReference>
<dbReference type="eggNOG" id="COG1610">
    <property type="taxonomic scope" value="Bacteria"/>
</dbReference>
<dbReference type="Gene3D" id="1.10.1510.10">
    <property type="entry name" value="Uncharacterised protein YqeY/AIM41 PF09424, N-terminal domain"/>
    <property type="match status" value="1"/>
</dbReference>
<dbReference type="STRING" id="502025.Hoch_5724"/>
<accession>D0LH56</accession>
<organism evidence="1 2">
    <name type="scientific">Haliangium ochraceum (strain DSM 14365 / JCM 11303 / SMP-2)</name>
    <dbReference type="NCBI Taxonomy" id="502025"/>
    <lineage>
        <taxon>Bacteria</taxon>
        <taxon>Pseudomonadati</taxon>
        <taxon>Myxococcota</taxon>
        <taxon>Polyangia</taxon>
        <taxon>Haliangiales</taxon>
        <taxon>Kofleriaceae</taxon>
        <taxon>Haliangium</taxon>
    </lineage>
</organism>
<evidence type="ECO:0000313" key="2">
    <source>
        <dbReference type="Proteomes" id="UP000001880"/>
    </source>
</evidence>
<proteinExistence type="predicted"/>
<name>D0LH56_HALO1</name>
<dbReference type="RefSeq" id="WP_012830793.1">
    <property type="nucleotide sequence ID" value="NC_013440.1"/>
</dbReference>
<dbReference type="OrthoDB" id="9788127at2"/>